<dbReference type="GO" id="GO:0016787">
    <property type="term" value="F:hydrolase activity"/>
    <property type="evidence" value="ECO:0007669"/>
    <property type="project" value="UniProtKB-KW"/>
</dbReference>
<evidence type="ECO:0000313" key="6">
    <source>
        <dbReference type="EMBL" id="ANV79592.1"/>
    </source>
</evidence>
<evidence type="ECO:0000256" key="3">
    <source>
        <dbReference type="ARBA" id="ARBA00022806"/>
    </source>
</evidence>
<dbReference type="GO" id="GO:0004386">
    <property type="term" value="F:helicase activity"/>
    <property type="evidence" value="ECO:0007669"/>
    <property type="project" value="UniProtKB-KW"/>
</dbReference>
<dbReference type="Gene3D" id="3.40.50.300">
    <property type="entry name" value="P-loop containing nucleotide triphosphate hydrolases"/>
    <property type="match status" value="1"/>
</dbReference>
<evidence type="ECO:0000256" key="1">
    <source>
        <dbReference type="ARBA" id="ARBA00022741"/>
    </source>
</evidence>
<dbReference type="InterPro" id="IPR014001">
    <property type="entry name" value="Helicase_ATP-bd"/>
</dbReference>
<dbReference type="PROSITE" id="PS51192">
    <property type="entry name" value="HELICASE_ATP_BIND_1"/>
    <property type="match status" value="1"/>
</dbReference>
<evidence type="ECO:0000259" key="5">
    <source>
        <dbReference type="PROSITE" id="PS51192"/>
    </source>
</evidence>
<dbReference type="SMART" id="SM00487">
    <property type="entry name" value="DEXDc"/>
    <property type="match status" value="1"/>
</dbReference>
<sequence>MQYPSTRLDELGLEKKIVSFLKKKWRIEDLFPPQSEALPYSLKGDNVMLTIPTASGKSLIAYLTIIHRLVNDLEGQKAIYVVPLKALAKEKFRDLKEITNKMNLKVGLAIGDRGETSSVNNSDIIVCTSEKLDSLIRTKSEFMDKIGILVIDEFHLINDFARGPTLEIVLSRIRHNKPDVQIIALSATVGNSENCRIG</sequence>
<keyword evidence="2" id="KW-0378">Hydrolase</keyword>
<accession>A0A1B1TBD0</accession>
<dbReference type="Pfam" id="PF00270">
    <property type="entry name" value="DEAD"/>
    <property type="match status" value="1"/>
</dbReference>
<name>A0A1B1TBD0_9ARCH</name>
<evidence type="ECO:0000256" key="2">
    <source>
        <dbReference type="ARBA" id="ARBA00022801"/>
    </source>
</evidence>
<dbReference type="PANTHER" id="PTHR47961:SF10">
    <property type="entry name" value="ATP-DEPENDENT DNA HELICASE HEL308"/>
    <property type="match status" value="1"/>
</dbReference>
<reference evidence="6" key="2">
    <citation type="submission" date="2015-12" db="EMBL/GenBank/DDBJ databases">
        <authorList>
            <person name="Shamseldin A."/>
            <person name="Moawad H."/>
            <person name="Abd El-Rahim W.M."/>
            <person name="Sadowsky M.J."/>
        </authorList>
    </citation>
    <scope>NUCLEOTIDE SEQUENCE</scope>
</reference>
<dbReference type="SUPFAM" id="SSF52540">
    <property type="entry name" value="P-loop containing nucleoside triphosphate hydrolases"/>
    <property type="match status" value="1"/>
</dbReference>
<dbReference type="AlphaFoldDB" id="A0A1B1TBD0"/>
<dbReference type="GO" id="GO:0140097">
    <property type="term" value="F:catalytic activity, acting on DNA"/>
    <property type="evidence" value="ECO:0007669"/>
    <property type="project" value="UniProtKB-ARBA"/>
</dbReference>
<proteinExistence type="predicted"/>
<dbReference type="GO" id="GO:0005524">
    <property type="term" value="F:ATP binding"/>
    <property type="evidence" value="ECO:0007669"/>
    <property type="project" value="UniProtKB-KW"/>
</dbReference>
<keyword evidence="4" id="KW-0067">ATP-binding</keyword>
<evidence type="ECO:0000256" key="4">
    <source>
        <dbReference type="ARBA" id="ARBA00022840"/>
    </source>
</evidence>
<keyword evidence="3" id="KW-0347">Helicase</keyword>
<dbReference type="InterPro" id="IPR050474">
    <property type="entry name" value="Hel308_SKI2-like"/>
</dbReference>
<dbReference type="InterPro" id="IPR011545">
    <property type="entry name" value="DEAD/DEAH_box_helicase_dom"/>
</dbReference>
<reference evidence="6" key="1">
    <citation type="journal article" date="2015" name="ISME J.">
        <title>A new class of marine Euryarchaeota group II from the Mediterranean deep chlorophyll maximum.</title>
        <authorList>
            <person name="Martin-Cuadrado A.B."/>
            <person name="Garcia-Heredia I."/>
            <person name="Molto A.G."/>
            <person name="Lopez-Ubeda R."/>
            <person name="Kimes N."/>
            <person name="Lopez-Garcia P."/>
            <person name="Moreira D."/>
            <person name="Rodriguez-Valera F."/>
        </authorList>
    </citation>
    <scope>NUCLEOTIDE SEQUENCE</scope>
</reference>
<dbReference type="PANTHER" id="PTHR47961">
    <property type="entry name" value="DNA POLYMERASE THETA, PUTATIVE (AFU_ORTHOLOGUE AFUA_1G05260)-RELATED"/>
    <property type="match status" value="1"/>
</dbReference>
<keyword evidence="1" id="KW-0547">Nucleotide-binding</keyword>
<dbReference type="GO" id="GO:0003676">
    <property type="term" value="F:nucleic acid binding"/>
    <property type="evidence" value="ECO:0007669"/>
    <property type="project" value="InterPro"/>
</dbReference>
<feature type="domain" description="Helicase ATP-binding" evidence="5">
    <location>
        <begin position="38"/>
        <end position="198"/>
    </location>
</feature>
<organism evidence="6">
    <name type="scientific">uncultured Poseidoniia archaeon</name>
    <dbReference type="NCBI Taxonomy" id="1697135"/>
    <lineage>
        <taxon>Archaea</taxon>
        <taxon>Methanobacteriati</taxon>
        <taxon>Thermoplasmatota</taxon>
        <taxon>Candidatus Poseidoniia</taxon>
        <taxon>environmental samples</taxon>
    </lineage>
</organism>
<dbReference type="InterPro" id="IPR027417">
    <property type="entry name" value="P-loop_NTPase"/>
</dbReference>
<dbReference type="EMBL" id="KP211842">
    <property type="protein sequence ID" value="ANV79592.1"/>
    <property type="molecule type" value="Genomic_DNA"/>
</dbReference>
<protein>
    <recommendedName>
        <fullName evidence="5">Helicase ATP-binding domain-containing protein</fullName>
    </recommendedName>
</protein>